<organism evidence="1">
    <name type="scientific">Zea mays</name>
    <name type="common">Maize</name>
    <dbReference type="NCBI Taxonomy" id="4577"/>
    <lineage>
        <taxon>Eukaryota</taxon>
        <taxon>Viridiplantae</taxon>
        <taxon>Streptophyta</taxon>
        <taxon>Embryophyta</taxon>
        <taxon>Tracheophyta</taxon>
        <taxon>Spermatophyta</taxon>
        <taxon>Magnoliopsida</taxon>
        <taxon>Liliopsida</taxon>
        <taxon>Poales</taxon>
        <taxon>Poaceae</taxon>
        <taxon>PACMAD clade</taxon>
        <taxon>Panicoideae</taxon>
        <taxon>Andropogonodae</taxon>
        <taxon>Andropogoneae</taxon>
        <taxon>Tripsacinae</taxon>
        <taxon>Zea</taxon>
    </lineage>
</organism>
<protein>
    <submittedName>
        <fullName evidence="1">Uncharacterized protein</fullName>
    </submittedName>
</protein>
<evidence type="ECO:0000313" key="1">
    <source>
        <dbReference type="EMBL" id="ACG42864.1"/>
    </source>
</evidence>
<proteinExistence type="evidence at transcript level"/>
<dbReference type="AlphaFoldDB" id="B6U0I1"/>
<reference evidence="1" key="1">
    <citation type="journal article" date="2009" name="Plant Mol. Biol.">
        <title>Insights into corn genes derived from large-scale cDNA sequencing.</title>
        <authorList>
            <person name="Alexandrov N.N."/>
            <person name="Brover V.V."/>
            <person name="Freidin S."/>
            <person name="Troukhan M.E."/>
            <person name="Tatarinova T.V."/>
            <person name="Zhang H."/>
            <person name="Swaller T.J."/>
            <person name="Lu Y.P."/>
            <person name="Bouck J."/>
            <person name="Flavell R.B."/>
            <person name="Feldmann K.A."/>
        </authorList>
    </citation>
    <scope>NUCLEOTIDE SEQUENCE</scope>
</reference>
<name>B6U0I1_MAIZE</name>
<sequence>MPDAWCSRVGERGREPCYSRPASRKSSCQFVQQFLLFSHVAGAWCSRVGGVASFIFLSNLRHTHPQAIAIIN</sequence>
<dbReference type="EMBL" id="EU970746">
    <property type="protein sequence ID" value="ACG42864.1"/>
    <property type="molecule type" value="mRNA"/>
</dbReference>
<accession>B6U0I1</accession>